<keyword evidence="15" id="KW-0233">DNA recombination</keyword>
<dbReference type="PROSITE" id="PS50160">
    <property type="entry name" value="DNA_LIGASE_A3"/>
    <property type="match status" value="1"/>
</dbReference>
<dbReference type="Proteomes" id="UP000282002">
    <property type="component" value="Chromosome"/>
</dbReference>
<evidence type="ECO:0000256" key="14">
    <source>
        <dbReference type="ARBA" id="ARBA00023125"/>
    </source>
</evidence>
<reference evidence="23 24" key="1">
    <citation type="submission" date="2018-12" db="EMBL/GenBank/DDBJ databases">
        <title>Complete genome sequencing of Tabrizicola sp. K13M18.</title>
        <authorList>
            <person name="Bae J.-W."/>
        </authorList>
    </citation>
    <scope>NUCLEOTIDE SEQUENCE [LARGE SCALE GENOMIC DNA]</scope>
    <source>
        <strain evidence="23 24">K13M18</strain>
    </source>
</reference>
<evidence type="ECO:0000313" key="24">
    <source>
        <dbReference type="Proteomes" id="UP000282002"/>
    </source>
</evidence>
<dbReference type="Gene3D" id="2.40.50.140">
    <property type="entry name" value="Nucleic acid-binding proteins"/>
    <property type="match status" value="1"/>
</dbReference>
<keyword evidence="11" id="KW-0269">Exonuclease</keyword>
<dbReference type="InterPro" id="IPR014146">
    <property type="entry name" value="LigD_ligase_dom"/>
</dbReference>
<feature type="domain" description="ATP-dependent DNA ligase family profile" evidence="22">
    <location>
        <begin position="301"/>
        <end position="426"/>
    </location>
</feature>
<evidence type="ECO:0000256" key="1">
    <source>
        <dbReference type="ARBA" id="ARBA00001936"/>
    </source>
</evidence>
<evidence type="ECO:0000259" key="22">
    <source>
        <dbReference type="PROSITE" id="PS50160"/>
    </source>
</evidence>
<keyword evidence="13" id="KW-0239">DNA-directed DNA polymerase</keyword>
<evidence type="ECO:0000256" key="13">
    <source>
        <dbReference type="ARBA" id="ARBA00022932"/>
    </source>
</evidence>
<keyword evidence="24" id="KW-1185">Reference proteome</keyword>
<proteinExistence type="predicted"/>
<dbReference type="AlphaFoldDB" id="A0A3S8U3H9"/>
<keyword evidence="3 23" id="KW-0436">Ligase</keyword>
<dbReference type="OrthoDB" id="9802472at2"/>
<dbReference type="InterPro" id="IPR012309">
    <property type="entry name" value="DNA_ligase_ATP-dep_C"/>
</dbReference>
<dbReference type="Gene3D" id="3.90.920.10">
    <property type="entry name" value="DNA primase, PRIM domain"/>
    <property type="match status" value="1"/>
</dbReference>
<dbReference type="CDD" id="cd07906">
    <property type="entry name" value="Adenylation_DNA_ligase_LigD_LigC"/>
    <property type="match status" value="1"/>
</dbReference>
<dbReference type="InterPro" id="IPR033651">
    <property type="entry name" value="PaeLigD_Pol-like"/>
</dbReference>
<dbReference type="Pfam" id="PF21686">
    <property type="entry name" value="LigD_Prim-Pol"/>
    <property type="match status" value="1"/>
</dbReference>
<evidence type="ECO:0000256" key="20">
    <source>
        <dbReference type="ARBA" id="ARBA00034003"/>
    </source>
</evidence>
<keyword evidence="5" id="KW-0548">Nucleotidyltransferase</keyword>
<dbReference type="InterPro" id="IPR012340">
    <property type="entry name" value="NA-bd_OB-fold"/>
</dbReference>
<dbReference type="Pfam" id="PF04679">
    <property type="entry name" value="DNA_ligase_A_C"/>
    <property type="match status" value="1"/>
</dbReference>
<evidence type="ECO:0000256" key="3">
    <source>
        <dbReference type="ARBA" id="ARBA00022598"/>
    </source>
</evidence>
<feature type="region of interest" description="Disordered" evidence="21">
    <location>
        <begin position="498"/>
        <end position="532"/>
    </location>
</feature>
<feature type="compositionally biased region" description="Pro residues" evidence="21">
    <location>
        <begin position="519"/>
        <end position="531"/>
    </location>
</feature>
<evidence type="ECO:0000313" key="23">
    <source>
        <dbReference type="EMBL" id="AZL58118.1"/>
    </source>
</evidence>
<dbReference type="RefSeq" id="WP_125324319.1">
    <property type="nucleotide sequence ID" value="NZ_CP034328.1"/>
</dbReference>
<dbReference type="InterPro" id="IPR014143">
    <property type="entry name" value="NHEJ_ligase_prk"/>
</dbReference>
<organism evidence="23 24">
    <name type="scientific">Tabrizicola piscis</name>
    <dbReference type="NCBI Taxonomy" id="2494374"/>
    <lineage>
        <taxon>Bacteria</taxon>
        <taxon>Pseudomonadati</taxon>
        <taxon>Pseudomonadota</taxon>
        <taxon>Alphaproteobacteria</taxon>
        <taxon>Rhodobacterales</taxon>
        <taxon>Paracoccaceae</taxon>
        <taxon>Tabrizicola</taxon>
    </lineage>
</organism>
<feature type="region of interest" description="Disordered" evidence="21">
    <location>
        <begin position="150"/>
        <end position="210"/>
    </location>
</feature>
<name>A0A3S8U3H9_9RHOB</name>
<dbReference type="InterPro" id="IPR014144">
    <property type="entry name" value="LigD_PE_domain"/>
</dbReference>
<dbReference type="PANTHER" id="PTHR42705:SF2">
    <property type="entry name" value="BIFUNCTIONAL NON-HOMOLOGOUS END JOINING PROTEIN LIGD"/>
    <property type="match status" value="1"/>
</dbReference>
<keyword evidence="8" id="KW-0547">Nucleotide-binding</keyword>
<dbReference type="Gene3D" id="3.30.1490.70">
    <property type="match status" value="1"/>
</dbReference>
<dbReference type="GO" id="GO:0003910">
    <property type="term" value="F:DNA ligase (ATP) activity"/>
    <property type="evidence" value="ECO:0007669"/>
    <property type="project" value="UniProtKB-EC"/>
</dbReference>
<keyword evidence="14" id="KW-0238">DNA-binding</keyword>
<keyword evidence="7" id="KW-0479">Metal-binding</keyword>
<dbReference type="Pfam" id="PF01068">
    <property type="entry name" value="DNA_ligase_A_M"/>
    <property type="match status" value="1"/>
</dbReference>
<feature type="compositionally biased region" description="Polar residues" evidence="21">
    <location>
        <begin position="164"/>
        <end position="173"/>
    </location>
</feature>
<evidence type="ECO:0000256" key="9">
    <source>
        <dbReference type="ARBA" id="ARBA00022763"/>
    </source>
</evidence>
<dbReference type="InterPro" id="IPR014145">
    <property type="entry name" value="LigD_pol_dom"/>
</dbReference>
<dbReference type="InterPro" id="IPR012310">
    <property type="entry name" value="DNA_ligase_ATP-dep_cent"/>
</dbReference>
<dbReference type="NCBIfam" id="TIGR02779">
    <property type="entry name" value="NHEJ_ligase_lig"/>
    <property type="match status" value="1"/>
</dbReference>
<evidence type="ECO:0000256" key="12">
    <source>
        <dbReference type="ARBA" id="ARBA00022840"/>
    </source>
</evidence>
<dbReference type="NCBIfam" id="TIGR02776">
    <property type="entry name" value="NHEJ_ligase_prk"/>
    <property type="match status" value="1"/>
</dbReference>
<evidence type="ECO:0000256" key="11">
    <source>
        <dbReference type="ARBA" id="ARBA00022839"/>
    </source>
</evidence>
<evidence type="ECO:0000256" key="6">
    <source>
        <dbReference type="ARBA" id="ARBA00022722"/>
    </source>
</evidence>
<evidence type="ECO:0000256" key="4">
    <source>
        <dbReference type="ARBA" id="ARBA00022679"/>
    </source>
</evidence>
<dbReference type="GO" id="GO:0006281">
    <property type="term" value="P:DNA repair"/>
    <property type="evidence" value="ECO:0007669"/>
    <property type="project" value="UniProtKB-KW"/>
</dbReference>
<evidence type="ECO:0000256" key="16">
    <source>
        <dbReference type="ARBA" id="ARBA00023204"/>
    </source>
</evidence>
<feature type="compositionally biased region" description="Basic residues" evidence="21">
    <location>
        <begin position="182"/>
        <end position="194"/>
    </location>
</feature>
<dbReference type="GO" id="GO:0006310">
    <property type="term" value="P:DNA recombination"/>
    <property type="evidence" value="ECO:0007669"/>
    <property type="project" value="UniProtKB-KW"/>
</dbReference>
<dbReference type="Pfam" id="PF13298">
    <property type="entry name" value="LigD_N"/>
    <property type="match status" value="1"/>
</dbReference>
<dbReference type="EC" id="6.5.1.1" evidence="2"/>
<dbReference type="SUPFAM" id="SSF50249">
    <property type="entry name" value="Nucleic acid-binding proteins"/>
    <property type="match status" value="1"/>
</dbReference>
<keyword evidence="12" id="KW-0067">ATP-binding</keyword>
<evidence type="ECO:0000256" key="15">
    <source>
        <dbReference type="ARBA" id="ARBA00023172"/>
    </source>
</evidence>
<dbReference type="EMBL" id="CP034328">
    <property type="protein sequence ID" value="AZL58118.1"/>
    <property type="molecule type" value="Genomic_DNA"/>
</dbReference>
<dbReference type="GO" id="GO:0046872">
    <property type="term" value="F:metal ion binding"/>
    <property type="evidence" value="ECO:0007669"/>
    <property type="project" value="UniProtKB-KW"/>
</dbReference>
<dbReference type="Gene3D" id="3.30.470.30">
    <property type="entry name" value="DNA ligase/mRNA capping enzyme"/>
    <property type="match status" value="1"/>
</dbReference>
<evidence type="ECO:0000256" key="5">
    <source>
        <dbReference type="ARBA" id="ARBA00022695"/>
    </source>
</evidence>
<keyword evidence="18" id="KW-0511">Multifunctional enzyme</keyword>
<evidence type="ECO:0000256" key="10">
    <source>
        <dbReference type="ARBA" id="ARBA00022801"/>
    </source>
</evidence>
<evidence type="ECO:0000256" key="18">
    <source>
        <dbReference type="ARBA" id="ARBA00023268"/>
    </source>
</evidence>
<keyword evidence="17" id="KW-0464">Manganese</keyword>
<evidence type="ECO:0000256" key="21">
    <source>
        <dbReference type="SAM" id="MobiDB-lite"/>
    </source>
</evidence>
<comment type="cofactor">
    <cofactor evidence="1">
        <name>Mn(2+)</name>
        <dbReference type="ChEBI" id="CHEBI:29035"/>
    </cofactor>
</comment>
<evidence type="ECO:0000256" key="7">
    <source>
        <dbReference type="ARBA" id="ARBA00022723"/>
    </source>
</evidence>
<dbReference type="GO" id="GO:0004527">
    <property type="term" value="F:exonuclease activity"/>
    <property type="evidence" value="ECO:0007669"/>
    <property type="project" value="UniProtKB-KW"/>
</dbReference>
<keyword evidence="6" id="KW-0540">Nuclease</keyword>
<evidence type="ECO:0000256" key="2">
    <source>
        <dbReference type="ARBA" id="ARBA00012727"/>
    </source>
</evidence>
<gene>
    <name evidence="23" type="primary">ligD</name>
    <name evidence="23" type="ORF">EI545_04250</name>
</gene>
<dbReference type="NCBIfam" id="TIGR02777">
    <property type="entry name" value="LigD_PE_dom"/>
    <property type="match status" value="1"/>
</dbReference>
<dbReference type="NCBIfam" id="NF004628">
    <property type="entry name" value="PRK05972.1"/>
    <property type="match status" value="1"/>
</dbReference>
<sequence length="817" mass="89806">MRDFKATPEPKGRKHKSTGALVFVVQKHAARRLHYDLRLEMDCVLKSWAVTRGPSLVPGEKRLSVHVEDHPMDYGDFEGTIPEGQYGAGTVIVWDRGTWTPVIDPHKGYAKGHLEFELKGEKLTGRWHLIRMRGKPKDKRENWLLIKGEDASARDPSAPDILEQSPQSVTSGRTIEAVAGKPARKTPARKTRTRKTTEQGTDKPMPGFLPPMLASLVKATPGDDRWLHEIKFDGYRIQAHVEDGKARLFTRSGRDWTDRFGAALADALTALPVSQAVLDGEVVVETGGRSSNFSALQADLAEGRTDRMTFYAFDLLHLDGRDLTPLPLVERKRLLATILRSAKDPIRLSEHLSDQGAIVLRHACRMGLEGIISKLRDSPYRSGRSNAWVKSKCSARQEFVIGGFVPSTASPRAIGSLVMGVYDGDRLRSVGRVGTGFSVAVAEDLYTRLTALETPQSPFDPPLTGQAKRGVRHVRPDLVAEVDFRAWTDDGNLRHAAFRGLREDKDPQDVTGEGLSTPPSAPEDTTPPPALPVRRIKLTNPDRVYWPDAGITKADLADYYADVWTWIAPHVSGRPLALLRCPNGISGQKFFQKHDWKGMNAAILRVADPTDPKDAPSIAIADFDGLTALAQAASLEIHPWGSTLADWERPDRIVIDLDPGDGVGWDDLTFAAQEVRQRLKDAELAAFVKTSGGKGLHVVAPLVAKAEWPAVKSFCRQFARSMAGDDPARYVATITKSKRQGKILIDYLRNQRGATAVAAYSTRARPGGLVSAPVSWDELDSGLSPADFTIRTMPARLAALRRDPWSDFAASARPLPG</sequence>
<dbReference type="CDD" id="cd04862">
    <property type="entry name" value="PaeLigD_Pol_like"/>
    <property type="match status" value="1"/>
</dbReference>
<dbReference type="SUPFAM" id="SSF56091">
    <property type="entry name" value="DNA ligase/mRNA capping enzyme, catalytic domain"/>
    <property type="match status" value="1"/>
</dbReference>
<dbReference type="CDD" id="cd07971">
    <property type="entry name" value="OBF_DNA_ligase_LigD"/>
    <property type="match status" value="1"/>
</dbReference>
<accession>A0A3S8U3H9</accession>
<dbReference type="InterPro" id="IPR052171">
    <property type="entry name" value="NHEJ_LigD"/>
</dbReference>
<keyword evidence="16" id="KW-0234">DNA repair</keyword>
<comment type="catalytic activity">
    <reaction evidence="20">
        <text>ATP + (deoxyribonucleotide)n-3'-hydroxyl + 5'-phospho-(deoxyribonucleotide)m = (deoxyribonucleotide)n+m + AMP + diphosphate.</text>
        <dbReference type="EC" id="6.5.1.1"/>
    </reaction>
</comment>
<dbReference type="PANTHER" id="PTHR42705">
    <property type="entry name" value="BIFUNCTIONAL NON-HOMOLOGOUS END JOINING PROTEIN LIGD"/>
    <property type="match status" value="1"/>
</dbReference>
<evidence type="ECO:0000256" key="8">
    <source>
        <dbReference type="ARBA" id="ARBA00022741"/>
    </source>
</evidence>
<keyword evidence="10" id="KW-0378">Hydrolase</keyword>
<dbReference type="KEGG" id="taw:EI545_04250"/>
<keyword evidence="9" id="KW-0227">DNA damage</keyword>
<evidence type="ECO:0000256" key="17">
    <source>
        <dbReference type="ARBA" id="ARBA00023211"/>
    </source>
</evidence>
<dbReference type="GO" id="GO:0003677">
    <property type="term" value="F:DNA binding"/>
    <property type="evidence" value="ECO:0007669"/>
    <property type="project" value="UniProtKB-KW"/>
</dbReference>
<evidence type="ECO:0000256" key="19">
    <source>
        <dbReference type="ARBA" id="ARBA00029943"/>
    </source>
</evidence>
<dbReference type="NCBIfam" id="TIGR02778">
    <property type="entry name" value="ligD_pol"/>
    <property type="match status" value="1"/>
</dbReference>
<protein>
    <recommendedName>
        <fullName evidence="2">DNA ligase (ATP)</fullName>
        <ecNumber evidence="2">6.5.1.1</ecNumber>
    </recommendedName>
    <alternativeName>
        <fullName evidence="19">NHEJ DNA polymerase</fullName>
    </alternativeName>
</protein>
<keyword evidence="4" id="KW-0808">Transferase</keyword>
<dbReference type="GO" id="GO:0003887">
    <property type="term" value="F:DNA-directed DNA polymerase activity"/>
    <property type="evidence" value="ECO:0007669"/>
    <property type="project" value="UniProtKB-KW"/>
</dbReference>
<dbReference type="GO" id="GO:0005524">
    <property type="term" value="F:ATP binding"/>
    <property type="evidence" value="ECO:0007669"/>
    <property type="project" value="UniProtKB-KW"/>
</dbReference>